<evidence type="ECO:0000313" key="2">
    <source>
        <dbReference type="EMBL" id="PWJ32312.1"/>
    </source>
</evidence>
<name>A0A2Y9B8H3_9FIRM</name>
<evidence type="ECO:0000259" key="1">
    <source>
        <dbReference type="Pfam" id="PF13788"/>
    </source>
</evidence>
<organism evidence="2 3">
    <name type="scientific">Faecalicatena orotica</name>
    <dbReference type="NCBI Taxonomy" id="1544"/>
    <lineage>
        <taxon>Bacteria</taxon>
        <taxon>Bacillati</taxon>
        <taxon>Bacillota</taxon>
        <taxon>Clostridia</taxon>
        <taxon>Lachnospirales</taxon>
        <taxon>Lachnospiraceae</taxon>
        <taxon>Faecalicatena</taxon>
    </lineage>
</organism>
<proteinExistence type="predicted"/>
<dbReference type="RefSeq" id="WP_109729652.1">
    <property type="nucleotide sequence ID" value="NZ_BAAACK010000007.1"/>
</dbReference>
<dbReference type="OrthoDB" id="8595425at2"/>
<dbReference type="EMBL" id="QGDL01000001">
    <property type="protein sequence ID" value="PWJ32312.1"/>
    <property type="molecule type" value="Genomic_DNA"/>
</dbReference>
<evidence type="ECO:0000313" key="3">
    <source>
        <dbReference type="Proteomes" id="UP000245845"/>
    </source>
</evidence>
<accession>A0A2Y9B8H3</accession>
<dbReference type="InterPro" id="IPR025438">
    <property type="entry name" value="DUF4180"/>
</dbReference>
<feature type="domain" description="DUF4180" evidence="1">
    <location>
        <begin position="9"/>
        <end position="118"/>
    </location>
</feature>
<dbReference type="AlphaFoldDB" id="A0A2Y9B8H3"/>
<reference evidence="2 3" key="1">
    <citation type="submission" date="2018-05" db="EMBL/GenBank/DDBJ databases">
        <title>The Hungate 1000. A catalogue of reference genomes from the rumen microbiome.</title>
        <authorList>
            <person name="Kelly W."/>
        </authorList>
    </citation>
    <scope>NUCLEOTIDE SEQUENCE [LARGE SCALE GENOMIC DNA]</scope>
    <source>
        <strain evidence="2 3">NLAE-zl-C242</strain>
    </source>
</reference>
<keyword evidence="3" id="KW-1185">Reference proteome</keyword>
<protein>
    <submittedName>
        <fullName evidence="2">Uncharacterized protein DUF4180</fullName>
    </submittedName>
</protein>
<dbReference type="Pfam" id="PF13788">
    <property type="entry name" value="DUF4180"/>
    <property type="match status" value="1"/>
</dbReference>
<dbReference type="Proteomes" id="UP000245845">
    <property type="component" value="Unassembled WGS sequence"/>
</dbReference>
<gene>
    <name evidence="2" type="ORF">A8806_101600</name>
</gene>
<sequence length="132" mass="15075">MKTKVVKKNNVSVAVIHSDEHLITDVQSALDLIMSVKYETGCKNIAVNKEAIVEDFFILSTCMAGEILQKFINYGVKFAIYGDFSQYTSKPLRDFMYESNRGKDIFFQPSVSHAVDKLSGYSKLKKKENYER</sequence>
<comment type="caution">
    <text evidence="2">The sequence shown here is derived from an EMBL/GenBank/DDBJ whole genome shotgun (WGS) entry which is preliminary data.</text>
</comment>